<protein>
    <submittedName>
        <fullName evidence="1">Uncharacterized protein</fullName>
    </submittedName>
</protein>
<reference evidence="1" key="1">
    <citation type="journal article" date="2022" name="Viruses">
        <title>The Parapoynx stagnalis Nucleopolyhedrovirus (PastNPV), a Divergent Member of the Alphabaculovirus Group I Clade, Encodes a Homolog of Ran GTPase.</title>
        <authorList>
            <person name="Harrison R.L."/>
            <person name="Rowley D.L."/>
        </authorList>
    </citation>
    <scope>NUCLEOTIDE SEQUENCE</scope>
    <source>
        <strain evidence="1">BCIPV-473</strain>
    </source>
</reference>
<evidence type="ECO:0000313" key="1">
    <source>
        <dbReference type="EMBL" id="UZE89789.1"/>
    </source>
</evidence>
<keyword evidence="2" id="KW-1185">Reference proteome</keyword>
<sequence length="244" mass="29201">MLVICKHVQQQNSCQKFKEYFSKNNFKTMMKHSILRLERVYHWQLRNKAHELFFNVVCKDLPFNIKVDMWQYFLNTQKSVFENALSIRMERLMIERLNMEFDKLPTKSKEVEAVCVYCYKENITKRELCNNCLRDLSKSEPSFLCHECDRLWKHTSCLETALSIISKSDSEGCCPTSNTSCCKNLIKKKILTYEKYQARLKLQDVRQQNYYKSKFVKYDYKNYDTVCRCLMYNKFTSSSGSVHN</sequence>
<evidence type="ECO:0000313" key="2">
    <source>
        <dbReference type="Proteomes" id="UP001264959"/>
    </source>
</evidence>
<accession>A0A9E8BWL1</accession>
<dbReference type="EMBL" id="ON704650">
    <property type="protein sequence ID" value="UZE89789.1"/>
    <property type="molecule type" value="Genomic_DNA"/>
</dbReference>
<proteinExistence type="predicted"/>
<name>A0A9E8BWL1_9ABAC</name>
<dbReference type="Proteomes" id="UP001264959">
    <property type="component" value="Segment"/>
</dbReference>
<organism evidence="1 2">
    <name type="scientific">Parapoynx stagnalis nucleopolyhedrovirus</name>
    <dbReference type="NCBI Taxonomy" id="2993413"/>
    <lineage>
        <taxon>Viruses</taxon>
        <taxon>Viruses incertae sedis</taxon>
        <taxon>Naldaviricetes</taxon>
        <taxon>Lefavirales</taxon>
        <taxon>Baculoviridae</taxon>
        <taxon>Alphabaculovirus</taxon>
        <taxon>Alphabaculovirus pastagnalis</taxon>
    </lineage>
</organism>